<feature type="domain" description="Copper amine oxidase catalytic" evidence="11">
    <location>
        <begin position="323"/>
        <end position="728"/>
    </location>
</feature>
<keyword evidence="4 7" id="KW-0801">TPQ</keyword>
<dbReference type="PANTHER" id="PTHR10638:SF20">
    <property type="entry name" value="AMINE OXIDASE"/>
    <property type="match status" value="1"/>
</dbReference>
<comment type="PTM">
    <text evidence="8 9">Topaquinone (TPQ) is generated by copper-dependent autoxidation of a specific tyrosyl residue.</text>
</comment>
<feature type="chain" id="PRO_5001771957" description="Amine oxidase" evidence="10">
    <location>
        <begin position="19"/>
        <end position="776"/>
    </location>
</feature>
<dbReference type="Pfam" id="PF09248">
    <property type="entry name" value="DUF1965"/>
    <property type="match status" value="1"/>
</dbReference>
<sequence>MLFHRLSAALGLASAAAAVTPGSQARQRMERQLESGTCGVFEPAPTVQAPRRNVWAQISPEDNLAVWNLLHDPETGLNLTEPGAATLTDNYVFWIDTLPANKTDVLPYLQSCARPAPPKYARAVIFSGGKDEPDSQEYMIGPLPVGPETVVEKLDYIYNGGDGGRVPYNARYFDSKRSAATEPLLVSIMSNISDITEDLLGGSYFGSGREGTTLSATSPTPVSYDGTQAFRNVMFRYPGSASYLTPLDFYVLLNCTGTDPSHYRLRGIVTNSRFFPSVAELRAAYDAGELSMEIEQTRNTDWAMLDYKPELGQRALEEKLAPQSLEIGGKRYRVDQEQRYVEYMGWSFYVAHSRTLGVMYYDIKYKGERILYELSLQEAAAQYAGFQPKAANTVYHDTYYSLGTTMGTLVEGFDVPFGSTLWNLTYHEGNTSVTNADSFAIFESDSGYPMSRHRFGGGGDYGFSYLGTVKGTALTTRSIATIGNYDYMFDYVFHVDGSIEIVCRASGYLQSSFFYPDQGRFGPRVQQGTQGSLHDHILTYKADFDILETSNSLEVSELVLVNQTQPWFPELGLFEQMEMSVSTMDTEQQFNWMPNNRAMYCIVNPNATNAWGEKRGYRIVPGKSNIHLTLEDSPFSRHQSAFAKSHLALTRQRDTEPFANSWANVNLPLKPQQDFLKFFDGDDVVDEDVVLWFNLGMHHFTRAEDIPVTLYTEAVSSIVFAPQNFNDRAEDGDILNRRWITYNSETNELEYDDYGVELAQCRVELTEPVLKINRNE</sequence>
<dbReference type="EC" id="1.4.3.-" evidence="9"/>
<proteinExistence type="inferred from homology"/>
<dbReference type="Pfam" id="PF01179">
    <property type="entry name" value="Cu_amine_oxid"/>
    <property type="match status" value="1"/>
</dbReference>
<evidence type="ECO:0000259" key="11">
    <source>
        <dbReference type="Pfam" id="PF01179"/>
    </source>
</evidence>
<comment type="cofactor">
    <cofactor evidence="9">
        <name>Cu cation</name>
        <dbReference type="ChEBI" id="CHEBI:23378"/>
    </cofactor>
    <text evidence="9">Contains 1 topaquinone per subunit.</text>
</comment>
<keyword evidence="14" id="KW-1185">Reference proteome</keyword>
<keyword evidence="5 9" id="KW-0560">Oxidoreductase</keyword>
<feature type="active site" description="Schiff-base intermediate with substrate; via topaquinone" evidence="7">
    <location>
        <position position="485"/>
    </location>
</feature>
<dbReference type="PANTHER" id="PTHR10638">
    <property type="entry name" value="COPPER AMINE OXIDASE"/>
    <property type="match status" value="1"/>
</dbReference>
<feature type="signal peptide" evidence="10">
    <location>
        <begin position="1"/>
        <end position="18"/>
    </location>
</feature>
<dbReference type="InterPro" id="IPR036460">
    <property type="entry name" value="Cu_amine_oxidase_C_sf"/>
</dbReference>
<evidence type="ECO:0000256" key="7">
    <source>
        <dbReference type="PIRSR" id="PIRSR600269-50"/>
    </source>
</evidence>
<evidence type="ECO:0000313" key="13">
    <source>
        <dbReference type="EMBL" id="KEY75088.1"/>
    </source>
</evidence>
<feature type="domain" description="DUF1965" evidence="12">
    <location>
        <begin position="244"/>
        <end position="307"/>
    </location>
</feature>
<evidence type="ECO:0000256" key="9">
    <source>
        <dbReference type="RuleBase" id="RU000672"/>
    </source>
</evidence>
<evidence type="ECO:0000256" key="8">
    <source>
        <dbReference type="PIRSR" id="PIRSR600269-51"/>
    </source>
</evidence>
<dbReference type="InterPro" id="IPR015328">
    <property type="entry name" value="DUF1965"/>
</dbReference>
<dbReference type="GO" id="GO:0048038">
    <property type="term" value="F:quinone binding"/>
    <property type="evidence" value="ECO:0007669"/>
    <property type="project" value="InterPro"/>
</dbReference>
<dbReference type="SUPFAM" id="SSF54416">
    <property type="entry name" value="Amine oxidase N-terminal region"/>
    <property type="match status" value="2"/>
</dbReference>
<keyword evidence="3 9" id="KW-0479">Metal-binding</keyword>
<reference evidence="13 14" key="1">
    <citation type="journal article" date="2014" name="BMC Genomics">
        <title>Comparative genome sequencing reveals chemotype-specific gene clusters in the toxigenic black mold Stachybotrys.</title>
        <authorList>
            <person name="Semeiks J."/>
            <person name="Borek D."/>
            <person name="Otwinowski Z."/>
            <person name="Grishin N.V."/>
        </authorList>
    </citation>
    <scope>NUCLEOTIDE SEQUENCE [LARGE SCALE GENOMIC DNA]</scope>
    <source>
        <strain evidence="14">CBS 109288 / IBT 7711</strain>
    </source>
</reference>
<dbReference type="EMBL" id="KL647400">
    <property type="protein sequence ID" value="KEY75088.1"/>
    <property type="molecule type" value="Genomic_DNA"/>
</dbReference>
<dbReference type="Proteomes" id="UP000028045">
    <property type="component" value="Unassembled WGS sequence"/>
</dbReference>
<comment type="similarity">
    <text evidence="2 9">Belongs to the copper/topaquinone oxidase family.</text>
</comment>
<dbReference type="OrthoDB" id="3341590at2759"/>
<evidence type="ECO:0000256" key="10">
    <source>
        <dbReference type="SAM" id="SignalP"/>
    </source>
</evidence>
<name>A0A084BC09_STACB</name>
<dbReference type="GO" id="GO:0005507">
    <property type="term" value="F:copper ion binding"/>
    <property type="evidence" value="ECO:0007669"/>
    <property type="project" value="InterPro"/>
</dbReference>
<dbReference type="Gene3D" id="3.10.450.40">
    <property type="match status" value="2"/>
</dbReference>
<dbReference type="SUPFAM" id="SSF49998">
    <property type="entry name" value="Amine oxidase catalytic domain"/>
    <property type="match status" value="1"/>
</dbReference>
<protein>
    <recommendedName>
        <fullName evidence="9">Amine oxidase</fullName>
        <ecNumber evidence="9">1.4.3.-</ecNumber>
    </recommendedName>
</protein>
<dbReference type="GO" id="GO:0009308">
    <property type="term" value="P:amine metabolic process"/>
    <property type="evidence" value="ECO:0007669"/>
    <property type="project" value="UniProtKB-UniRule"/>
</dbReference>
<dbReference type="InterPro" id="IPR016182">
    <property type="entry name" value="Cu_amine_oxidase_N-reg"/>
</dbReference>
<keyword evidence="10" id="KW-0732">Signal</keyword>
<evidence type="ECO:0000259" key="12">
    <source>
        <dbReference type="Pfam" id="PF09248"/>
    </source>
</evidence>
<feature type="modified residue" description="2',4',5'-topaquinone" evidence="8">
    <location>
        <position position="485"/>
    </location>
</feature>
<dbReference type="AlphaFoldDB" id="A0A084BC09"/>
<dbReference type="PRINTS" id="PR00766">
    <property type="entry name" value="CUDAOXIDASE"/>
</dbReference>
<evidence type="ECO:0000256" key="2">
    <source>
        <dbReference type="ARBA" id="ARBA00007983"/>
    </source>
</evidence>
<accession>A0A084BC09</accession>
<evidence type="ECO:0000256" key="4">
    <source>
        <dbReference type="ARBA" id="ARBA00022772"/>
    </source>
</evidence>
<dbReference type="GO" id="GO:0005886">
    <property type="term" value="C:plasma membrane"/>
    <property type="evidence" value="ECO:0007669"/>
    <property type="project" value="TreeGrafter"/>
</dbReference>
<dbReference type="InterPro" id="IPR000269">
    <property type="entry name" value="Cu_amine_oxidase"/>
</dbReference>
<feature type="active site" description="Proton acceptor" evidence="7">
    <location>
        <position position="397"/>
    </location>
</feature>
<dbReference type="HOGENOM" id="CLU_015739_0_0_1"/>
<evidence type="ECO:0000256" key="5">
    <source>
        <dbReference type="ARBA" id="ARBA00023002"/>
    </source>
</evidence>
<evidence type="ECO:0000256" key="3">
    <source>
        <dbReference type="ARBA" id="ARBA00022723"/>
    </source>
</evidence>
<dbReference type="GO" id="GO:0008131">
    <property type="term" value="F:primary methylamine oxidase activity"/>
    <property type="evidence" value="ECO:0007669"/>
    <property type="project" value="InterPro"/>
</dbReference>
<dbReference type="Gene3D" id="2.70.98.20">
    <property type="entry name" value="Copper amine oxidase, catalytic domain"/>
    <property type="match status" value="1"/>
</dbReference>
<comment type="cofactor">
    <cofactor evidence="1">
        <name>Cu cation</name>
        <dbReference type="ChEBI" id="CHEBI:23378"/>
    </cofactor>
</comment>
<evidence type="ECO:0000256" key="6">
    <source>
        <dbReference type="ARBA" id="ARBA00023008"/>
    </source>
</evidence>
<dbReference type="InterPro" id="IPR015798">
    <property type="entry name" value="Cu_amine_oxidase_C"/>
</dbReference>
<organism evidence="13 14">
    <name type="scientific">Stachybotrys chartarum (strain CBS 109288 / IBT 7711)</name>
    <name type="common">Toxic black mold</name>
    <name type="synonym">Stilbospora chartarum</name>
    <dbReference type="NCBI Taxonomy" id="1280523"/>
    <lineage>
        <taxon>Eukaryota</taxon>
        <taxon>Fungi</taxon>
        <taxon>Dikarya</taxon>
        <taxon>Ascomycota</taxon>
        <taxon>Pezizomycotina</taxon>
        <taxon>Sordariomycetes</taxon>
        <taxon>Hypocreomycetidae</taxon>
        <taxon>Hypocreales</taxon>
        <taxon>Stachybotryaceae</taxon>
        <taxon>Stachybotrys</taxon>
    </lineage>
</organism>
<evidence type="ECO:0000313" key="14">
    <source>
        <dbReference type="Proteomes" id="UP000028045"/>
    </source>
</evidence>
<evidence type="ECO:0000256" key="1">
    <source>
        <dbReference type="ARBA" id="ARBA00001935"/>
    </source>
</evidence>
<keyword evidence="6 9" id="KW-0186">Copper</keyword>
<gene>
    <name evidence="13" type="ORF">S7711_10473</name>
</gene>